<dbReference type="Pfam" id="PF00023">
    <property type="entry name" value="Ank"/>
    <property type="match status" value="1"/>
</dbReference>
<name>A0A815KS46_9BILA</name>
<evidence type="ECO:0000256" key="1">
    <source>
        <dbReference type="PROSITE-ProRule" id="PRU00023"/>
    </source>
</evidence>
<gene>
    <name evidence="3" type="ORF">FNK824_LOCUS29409</name>
    <name evidence="2" type="ORF">SEV965_LOCUS31126</name>
</gene>
<dbReference type="EMBL" id="CAJNOU010003517">
    <property type="protein sequence ID" value="CAF1394784.1"/>
    <property type="molecule type" value="Genomic_DNA"/>
</dbReference>
<dbReference type="PANTHER" id="PTHR22677">
    <property type="entry name" value="ANKYRIN REPEAT DOMAIN-CONTAINING PROTEIN 60"/>
    <property type="match status" value="1"/>
</dbReference>
<dbReference type="Proteomes" id="UP000663889">
    <property type="component" value="Unassembled WGS sequence"/>
</dbReference>
<dbReference type="Gene3D" id="1.25.40.20">
    <property type="entry name" value="Ankyrin repeat-containing domain"/>
    <property type="match status" value="1"/>
</dbReference>
<evidence type="ECO:0000313" key="2">
    <source>
        <dbReference type="EMBL" id="CAF1394784.1"/>
    </source>
</evidence>
<dbReference type="SUPFAM" id="SSF48403">
    <property type="entry name" value="Ankyrin repeat"/>
    <property type="match status" value="1"/>
</dbReference>
<dbReference type="AlphaFoldDB" id="A0A815KS46"/>
<reference evidence="2" key="1">
    <citation type="submission" date="2021-02" db="EMBL/GenBank/DDBJ databases">
        <authorList>
            <person name="Nowell W R."/>
        </authorList>
    </citation>
    <scope>NUCLEOTIDE SEQUENCE</scope>
</reference>
<organism evidence="2 4">
    <name type="scientific">Rotaria sordida</name>
    <dbReference type="NCBI Taxonomy" id="392033"/>
    <lineage>
        <taxon>Eukaryota</taxon>
        <taxon>Metazoa</taxon>
        <taxon>Spiralia</taxon>
        <taxon>Gnathifera</taxon>
        <taxon>Rotifera</taxon>
        <taxon>Eurotatoria</taxon>
        <taxon>Bdelloidea</taxon>
        <taxon>Philodinida</taxon>
        <taxon>Philodinidae</taxon>
        <taxon>Rotaria</taxon>
    </lineage>
</organism>
<dbReference type="PANTHER" id="PTHR22677:SF4">
    <property type="entry name" value="USHER SYNDROME TYPE-1G PROTEIN-LIKE PROTEIN"/>
    <property type="match status" value="1"/>
</dbReference>
<dbReference type="Gene3D" id="3.90.176.10">
    <property type="entry name" value="Toxin ADP-ribosyltransferase, Chain A, domain 1"/>
    <property type="match status" value="1"/>
</dbReference>
<dbReference type="EMBL" id="CAJOBE010008547">
    <property type="protein sequence ID" value="CAF4063815.1"/>
    <property type="molecule type" value="Genomic_DNA"/>
</dbReference>
<evidence type="ECO:0000313" key="4">
    <source>
        <dbReference type="Proteomes" id="UP000663889"/>
    </source>
</evidence>
<dbReference type="InterPro" id="IPR036770">
    <property type="entry name" value="Ankyrin_rpt-contain_sf"/>
</dbReference>
<dbReference type="PROSITE" id="PS50297">
    <property type="entry name" value="ANK_REP_REGION"/>
    <property type="match status" value="1"/>
</dbReference>
<dbReference type="PROSITE" id="PS50088">
    <property type="entry name" value="ANK_REPEAT"/>
    <property type="match status" value="1"/>
</dbReference>
<comment type="caution">
    <text evidence="2">The sequence shown here is derived from an EMBL/GenBank/DDBJ whole genome shotgun (WGS) entry which is preliminary data.</text>
</comment>
<sequence>MTVEEINRIEPNGSTALHVAAYRGYEKIVELLLDYGASCVAKNKYKCIPLDEAKTDKIKQMIRRKMNETRSVSNSCWDILSTNDTNFQADEYQKTLKKYGKDRHFYHLIGYIKQNYIEKELHNIYGINIIQEYFDKAINEKDPTYLLKAHSADTGFYHALNKHLAQLQLEDLSATQNLSLSYFIGIIAHHPKFETLSYIGQVFRGMMITTNDIKQYTIGTRILTKIFVTTSKQRDLALNFPQQTTNDDDRLSAICVYEIRNARTALDIQDVSLCSHEREVLILPYSTFQIIDIKQNRMSLPRLEIKLRELER</sequence>
<dbReference type="InterPro" id="IPR039323">
    <property type="entry name" value="ANKRD_45/46/60"/>
</dbReference>
<feature type="repeat" description="ANK" evidence="1">
    <location>
        <begin position="12"/>
        <end position="44"/>
    </location>
</feature>
<protein>
    <recommendedName>
        <fullName evidence="5">NAD(+)--protein-arginine ADP-ribosyltransferase</fullName>
    </recommendedName>
</protein>
<dbReference type="SMART" id="SM00248">
    <property type="entry name" value="ANK"/>
    <property type="match status" value="1"/>
</dbReference>
<accession>A0A815KS46</accession>
<keyword evidence="1" id="KW-0040">ANK repeat</keyword>
<dbReference type="InterPro" id="IPR002110">
    <property type="entry name" value="Ankyrin_rpt"/>
</dbReference>
<proteinExistence type="predicted"/>
<evidence type="ECO:0008006" key="5">
    <source>
        <dbReference type="Google" id="ProtNLM"/>
    </source>
</evidence>
<evidence type="ECO:0000313" key="3">
    <source>
        <dbReference type="EMBL" id="CAF4063815.1"/>
    </source>
</evidence>
<dbReference type="SUPFAM" id="SSF56399">
    <property type="entry name" value="ADP-ribosylation"/>
    <property type="match status" value="1"/>
</dbReference>
<dbReference type="Proteomes" id="UP000663874">
    <property type="component" value="Unassembled WGS sequence"/>
</dbReference>